<reference evidence="1 2" key="1">
    <citation type="submission" date="2023-08" db="EMBL/GenBank/DDBJ databases">
        <authorList>
            <person name="Folkvardsen B D."/>
            <person name="Norman A."/>
        </authorList>
    </citation>
    <scope>NUCLEOTIDE SEQUENCE [LARGE SCALE GENOMIC DNA]</scope>
    <source>
        <strain evidence="1 2">Mu0053</strain>
    </source>
</reference>
<evidence type="ECO:0008006" key="3">
    <source>
        <dbReference type="Google" id="ProtNLM"/>
    </source>
</evidence>
<gene>
    <name evidence="1" type="ORF">MU0053_002890</name>
</gene>
<sequence length="61" mass="6640">MTAVDVMVVRGLPLVRLIGPVTERSGAELATAVMDAIYFYSTDVPGEFPHPLSERHPQSTL</sequence>
<dbReference type="RefSeq" id="WP_308478332.1">
    <property type="nucleotide sequence ID" value="NZ_OY726397.1"/>
</dbReference>
<keyword evidence="2" id="KW-1185">Reference proteome</keyword>
<evidence type="ECO:0000313" key="1">
    <source>
        <dbReference type="EMBL" id="CAJ1505261.1"/>
    </source>
</evidence>
<dbReference type="Proteomes" id="UP001190465">
    <property type="component" value="Chromosome"/>
</dbReference>
<protein>
    <recommendedName>
        <fullName evidence="3">CBS domain-containing protein</fullName>
    </recommendedName>
</protein>
<name>A0ABM9LV66_9MYCO</name>
<proteinExistence type="predicted"/>
<accession>A0ABM9LV66</accession>
<organism evidence="1 2">
    <name type="scientific">[Mycobacterium] burgundiense</name>
    <dbReference type="NCBI Taxonomy" id="3064286"/>
    <lineage>
        <taxon>Bacteria</taxon>
        <taxon>Bacillati</taxon>
        <taxon>Actinomycetota</taxon>
        <taxon>Actinomycetes</taxon>
        <taxon>Mycobacteriales</taxon>
        <taxon>Mycobacteriaceae</taxon>
        <taxon>Mycolicibacterium</taxon>
    </lineage>
</organism>
<evidence type="ECO:0000313" key="2">
    <source>
        <dbReference type="Proteomes" id="UP001190465"/>
    </source>
</evidence>
<dbReference type="EMBL" id="OY726397">
    <property type="protein sequence ID" value="CAJ1505261.1"/>
    <property type="molecule type" value="Genomic_DNA"/>
</dbReference>